<dbReference type="Gene3D" id="3.90.220.20">
    <property type="entry name" value="DNA methylase specificity domains"/>
    <property type="match status" value="2"/>
</dbReference>
<dbReference type="PANTHER" id="PTHR43140">
    <property type="entry name" value="TYPE-1 RESTRICTION ENZYME ECOKI SPECIFICITY PROTEIN"/>
    <property type="match status" value="1"/>
</dbReference>
<comment type="caution">
    <text evidence="3">The sequence shown here is derived from an EMBL/GenBank/DDBJ whole genome shotgun (WGS) entry which is preliminary data.</text>
</comment>
<evidence type="ECO:0008006" key="5">
    <source>
        <dbReference type="Google" id="ProtNLM"/>
    </source>
</evidence>
<proteinExistence type="predicted"/>
<dbReference type="EMBL" id="JBAPLV010000014">
    <property type="protein sequence ID" value="MEI4279533.1"/>
    <property type="molecule type" value="Genomic_DNA"/>
</dbReference>
<evidence type="ECO:0000313" key="4">
    <source>
        <dbReference type="Proteomes" id="UP001373496"/>
    </source>
</evidence>
<keyword evidence="2" id="KW-0238">DNA-binding</keyword>
<dbReference type="PANTHER" id="PTHR43140:SF1">
    <property type="entry name" value="TYPE I RESTRICTION ENZYME ECOKI SPECIFICITY SUBUNIT"/>
    <property type="match status" value="1"/>
</dbReference>
<reference evidence="3 4" key="1">
    <citation type="submission" date="2024-03" db="EMBL/GenBank/DDBJ databases">
        <title>Draft genome sequence of Klenkia terrae.</title>
        <authorList>
            <person name="Duangmal K."/>
            <person name="Chantavorakit T."/>
        </authorList>
    </citation>
    <scope>NUCLEOTIDE SEQUENCE [LARGE SCALE GENOMIC DNA]</scope>
    <source>
        <strain evidence="3 4">JCM 17786</strain>
    </source>
</reference>
<dbReference type="Proteomes" id="UP001373496">
    <property type="component" value="Unassembled WGS sequence"/>
</dbReference>
<dbReference type="InterPro" id="IPR044946">
    <property type="entry name" value="Restrct_endonuc_typeI_TRD_sf"/>
</dbReference>
<dbReference type="InterPro" id="IPR051212">
    <property type="entry name" value="Type-I_RE_S_subunit"/>
</dbReference>
<keyword evidence="1" id="KW-0680">Restriction system</keyword>
<evidence type="ECO:0000256" key="1">
    <source>
        <dbReference type="ARBA" id="ARBA00022747"/>
    </source>
</evidence>
<evidence type="ECO:0000313" key="3">
    <source>
        <dbReference type="EMBL" id="MEI4279533.1"/>
    </source>
</evidence>
<gene>
    <name evidence="3" type="ORF">UXQ13_13765</name>
</gene>
<accession>A0ABU8E7A4</accession>
<organism evidence="3 4">
    <name type="scientific">Klenkia terrae</name>
    <dbReference type="NCBI Taxonomy" id="1052259"/>
    <lineage>
        <taxon>Bacteria</taxon>
        <taxon>Bacillati</taxon>
        <taxon>Actinomycetota</taxon>
        <taxon>Actinomycetes</taxon>
        <taxon>Geodermatophilales</taxon>
        <taxon>Geodermatophilaceae</taxon>
        <taxon>Klenkia</taxon>
    </lineage>
</organism>
<dbReference type="SUPFAM" id="SSF116734">
    <property type="entry name" value="DNA methylase specificity domain"/>
    <property type="match status" value="2"/>
</dbReference>
<dbReference type="RefSeq" id="WP_336392450.1">
    <property type="nucleotide sequence ID" value="NZ_JBAPLV010000014.1"/>
</dbReference>
<keyword evidence="4" id="KW-1185">Reference proteome</keyword>
<name>A0ABU8E7A4_9ACTN</name>
<evidence type="ECO:0000256" key="2">
    <source>
        <dbReference type="ARBA" id="ARBA00023125"/>
    </source>
</evidence>
<sequence length="427" mass="46702">MTALVPLSRYVRSVEAGRSFGPPAPPADPDGWGVIKVSAMTWGRFRPDENKAVPAYLVNPRFEIKTGDLLVSRANTSEYVGAPVVVGATRPRLLLSDKSMRLSAVPGTNPAWLRYMLMAPSARRQIEARATGTSDSMRNISQAGLLAVQLPDCPDSEQRRIVELLEDHFSRLDAADSYLSASLDRLSRLETAQLSALMEQAGTVRDLGLADLLEVPLTNGRSVPTRQDGFPVLRLTAIRSSTVDTTHSKGGDWSVDEARPFLVEKGDFLVARGNGTLRLVGRGALVDAVPEEVAFPDTMIRIRPDVTRLHPEFLRLVWNAPRVRRQIEAQARTTAGIYKINQQHVRGIRLDLPDLPGQHRVVADMSEAIAARNRVHEALHLARRRSSALRRGLLEAAFTGRLPGQSSDVDLAGFVAPPEPHGAGVAR</sequence>
<protein>
    <recommendedName>
        <fullName evidence="5">Type I restriction modification DNA specificity domain-containing protein</fullName>
    </recommendedName>
</protein>